<feature type="region of interest" description="Disordered" evidence="1">
    <location>
        <begin position="217"/>
        <end position="237"/>
    </location>
</feature>
<dbReference type="EMBL" id="GL443762">
    <property type="protein sequence ID" value="EFN61637.1"/>
    <property type="molecule type" value="Genomic_DNA"/>
</dbReference>
<evidence type="ECO:0000313" key="3">
    <source>
        <dbReference type="EMBL" id="EFN61637.1"/>
    </source>
</evidence>
<dbReference type="AlphaFoldDB" id="E2AY41"/>
<evidence type="ECO:0000256" key="2">
    <source>
        <dbReference type="SAM" id="SignalP"/>
    </source>
</evidence>
<keyword evidence="2" id="KW-0732">Signal</keyword>
<name>E2AY41_CAMFO</name>
<dbReference type="Proteomes" id="UP000000311">
    <property type="component" value="Unassembled WGS sequence"/>
</dbReference>
<keyword evidence="4" id="KW-1185">Reference proteome</keyword>
<protein>
    <submittedName>
        <fullName evidence="3">Uncharacterized protein</fullName>
    </submittedName>
</protein>
<gene>
    <name evidence="3" type="ORF">EAG_05941</name>
</gene>
<accession>E2AY41</accession>
<organism evidence="4">
    <name type="scientific">Camponotus floridanus</name>
    <name type="common">Florida carpenter ant</name>
    <dbReference type="NCBI Taxonomy" id="104421"/>
    <lineage>
        <taxon>Eukaryota</taxon>
        <taxon>Metazoa</taxon>
        <taxon>Ecdysozoa</taxon>
        <taxon>Arthropoda</taxon>
        <taxon>Hexapoda</taxon>
        <taxon>Insecta</taxon>
        <taxon>Pterygota</taxon>
        <taxon>Neoptera</taxon>
        <taxon>Endopterygota</taxon>
        <taxon>Hymenoptera</taxon>
        <taxon>Apocrita</taxon>
        <taxon>Aculeata</taxon>
        <taxon>Formicoidea</taxon>
        <taxon>Formicidae</taxon>
        <taxon>Formicinae</taxon>
        <taxon>Camponotus</taxon>
    </lineage>
</organism>
<sequence>MVGWIQLLGEQYCLAVIVCSSTCSGFPGLGPRAHHITVSRYTTIFCLPTITPTTTKKTKTRRRMKMRTTMTRTMLLDRSASSILASSGDENKRRDPVDGAAVVAGGKSKEKRRVHRCLYRTLALVLYFIRETRPLISLILNILWDASGMKFPLIKLLFKVGCVYHDIFIKGALHPNLSLGFLQQGVTRQSPLLFSSSYLQGSFLPYLFTSEFRKGDIASPDKESKKSEETEERKVVEQESKTGEEWYVEFQMKLGVRSRGYDRELLRNNDQFLSINEYSYRSHRVNCLKREKKRGKVEILAVICGIKEKYD</sequence>
<dbReference type="InParanoid" id="E2AY41"/>
<proteinExistence type="predicted"/>
<evidence type="ECO:0000313" key="4">
    <source>
        <dbReference type="Proteomes" id="UP000000311"/>
    </source>
</evidence>
<feature type="signal peptide" evidence="2">
    <location>
        <begin position="1"/>
        <end position="15"/>
    </location>
</feature>
<evidence type="ECO:0000256" key="1">
    <source>
        <dbReference type="SAM" id="MobiDB-lite"/>
    </source>
</evidence>
<feature type="chain" id="PRO_5012180989" evidence="2">
    <location>
        <begin position="16"/>
        <end position="311"/>
    </location>
</feature>
<reference evidence="3 4" key="1">
    <citation type="journal article" date="2010" name="Science">
        <title>Genomic comparison of the ants Camponotus floridanus and Harpegnathos saltator.</title>
        <authorList>
            <person name="Bonasio R."/>
            <person name="Zhang G."/>
            <person name="Ye C."/>
            <person name="Mutti N.S."/>
            <person name="Fang X."/>
            <person name="Qin N."/>
            <person name="Donahue G."/>
            <person name="Yang P."/>
            <person name="Li Q."/>
            <person name="Li C."/>
            <person name="Zhang P."/>
            <person name="Huang Z."/>
            <person name="Berger S.L."/>
            <person name="Reinberg D."/>
            <person name="Wang J."/>
            <person name="Liebig J."/>
        </authorList>
    </citation>
    <scope>NUCLEOTIDE SEQUENCE [LARGE SCALE GENOMIC DNA]</scope>
    <source>
        <strain evidence="4">C129</strain>
    </source>
</reference>